<dbReference type="Proteomes" id="UP000735302">
    <property type="component" value="Unassembled WGS sequence"/>
</dbReference>
<comment type="caution">
    <text evidence="3">The sequence shown here is derived from an EMBL/GenBank/DDBJ whole genome shotgun (WGS) entry which is preliminary data.</text>
</comment>
<keyword evidence="2" id="KW-0812">Transmembrane</keyword>
<evidence type="ECO:0000256" key="2">
    <source>
        <dbReference type="SAM" id="Phobius"/>
    </source>
</evidence>
<protein>
    <submittedName>
        <fullName evidence="3">Uncharacterized protein</fullName>
    </submittedName>
</protein>
<evidence type="ECO:0000313" key="4">
    <source>
        <dbReference type="Proteomes" id="UP000735302"/>
    </source>
</evidence>
<proteinExistence type="predicted"/>
<organism evidence="3 4">
    <name type="scientific">Plakobranchus ocellatus</name>
    <dbReference type="NCBI Taxonomy" id="259542"/>
    <lineage>
        <taxon>Eukaryota</taxon>
        <taxon>Metazoa</taxon>
        <taxon>Spiralia</taxon>
        <taxon>Lophotrochozoa</taxon>
        <taxon>Mollusca</taxon>
        <taxon>Gastropoda</taxon>
        <taxon>Heterobranchia</taxon>
        <taxon>Euthyneura</taxon>
        <taxon>Panpulmonata</taxon>
        <taxon>Sacoglossa</taxon>
        <taxon>Placobranchoidea</taxon>
        <taxon>Plakobranchidae</taxon>
        <taxon>Plakobranchus</taxon>
    </lineage>
</organism>
<accession>A0AAV4B470</accession>
<evidence type="ECO:0000313" key="3">
    <source>
        <dbReference type="EMBL" id="GFO13875.1"/>
    </source>
</evidence>
<gene>
    <name evidence="3" type="ORF">PoB_004038000</name>
</gene>
<keyword evidence="2" id="KW-1133">Transmembrane helix</keyword>
<sequence length="110" mass="12416">MKVAADLVCARTKETEYFQTFIVGHVNCCFQCHTACIIAVQKDRAVALQLTTVVLTGVFVTCHAMIVRTFDDRSVRQHLFVYETSWQAHEEKNDKTGPTDSISKNAKMAF</sequence>
<reference evidence="3 4" key="1">
    <citation type="journal article" date="2021" name="Elife">
        <title>Chloroplast acquisition without the gene transfer in kleptoplastic sea slugs, Plakobranchus ocellatus.</title>
        <authorList>
            <person name="Maeda T."/>
            <person name="Takahashi S."/>
            <person name="Yoshida T."/>
            <person name="Shimamura S."/>
            <person name="Takaki Y."/>
            <person name="Nagai Y."/>
            <person name="Toyoda A."/>
            <person name="Suzuki Y."/>
            <person name="Arimoto A."/>
            <person name="Ishii H."/>
            <person name="Satoh N."/>
            <person name="Nishiyama T."/>
            <person name="Hasebe M."/>
            <person name="Maruyama T."/>
            <person name="Minagawa J."/>
            <person name="Obokata J."/>
            <person name="Shigenobu S."/>
        </authorList>
    </citation>
    <scope>NUCLEOTIDE SEQUENCE [LARGE SCALE GENOMIC DNA]</scope>
</reference>
<keyword evidence="4" id="KW-1185">Reference proteome</keyword>
<name>A0AAV4B470_9GAST</name>
<feature type="compositionally biased region" description="Basic and acidic residues" evidence="1">
    <location>
        <begin position="88"/>
        <end position="97"/>
    </location>
</feature>
<dbReference type="AlphaFoldDB" id="A0AAV4B470"/>
<feature type="region of interest" description="Disordered" evidence="1">
    <location>
        <begin position="88"/>
        <end position="110"/>
    </location>
</feature>
<evidence type="ECO:0000256" key="1">
    <source>
        <dbReference type="SAM" id="MobiDB-lite"/>
    </source>
</evidence>
<feature type="transmembrane region" description="Helical" evidence="2">
    <location>
        <begin position="46"/>
        <end position="67"/>
    </location>
</feature>
<keyword evidence="2" id="KW-0472">Membrane</keyword>
<feature type="transmembrane region" description="Helical" evidence="2">
    <location>
        <begin position="21"/>
        <end position="40"/>
    </location>
</feature>
<dbReference type="EMBL" id="BLXT01004515">
    <property type="protein sequence ID" value="GFO13875.1"/>
    <property type="molecule type" value="Genomic_DNA"/>
</dbReference>